<evidence type="ECO:0000256" key="1">
    <source>
        <dbReference type="ARBA" id="ARBA00001974"/>
    </source>
</evidence>
<comment type="cofactor">
    <cofactor evidence="1">
        <name>FAD</name>
        <dbReference type="ChEBI" id="CHEBI:57692"/>
    </cofactor>
</comment>
<dbReference type="OrthoDB" id="5954934at2759"/>
<dbReference type="AlphaFoldDB" id="A0A815S027"/>
<keyword evidence="6" id="KW-0472">Membrane</keyword>
<evidence type="ECO:0000256" key="2">
    <source>
        <dbReference type="ARBA" id="ARBA00005466"/>
    </source>
</evidence>
<feature type="transmembrane region" description="Helical" evidence="6">
    <location>
        <begin position="197"/>
        <end position="218"/>
    </location>
</feature>
<name>A0A815S027_9BILA</name>
<dbReference type="Proteomes" id="UP000677228">
    <property type="component" value="Unassembled WGS sequence"/>
</dbReference>
<keyword evidence="6" id="KW-0812">Transmembrane</keyword>
<dbReference type="EMBL" id="CAJOBA010009525">
    <property type="protein sequence ID" value="CAF3853212.1"/>
    <property type="molecule type" value="Genomic_DNA"/>
</dbReference>
<evidence type="ECO:0000313" key="12">
    <source>
        <dbReference type="Proteomes" id="UP000663829"/>
    </source>
</evidence>
<dbReference type="InterPro" id="IPR016166">
    <property type="entry name" value="FAD-bd_PCMH"/>
</dbReference>
<evidence type="ECO:0000256" key="4">
    <source>
        <dbReference type="ARBA" id="ARBA00022827"/>
    </source>
</evidence>
<protein>
    <recommendedName>
        <fullName evidence="7">FAD-binding PCMH-type domain-containing protein</fullName>
    </recommendedName>
</protein>
<evidence type="ECO:0000256" key="5">
    <source>
        <dbReference type="ARBA" id="ARBA00023002"/>
    </source>
</evidence>
<dbReference type="InterPro" id="IPR012951">
    <property type="entry name" value="BBE"/>
</dbReference>
<dbReference type="GO" id="GO:0016491">
    <property type="term" value="F:oxidoreductase activity"/>
    <property type="evidence" value="ECO:0007669"/>
    <property type="project" value="UniProtKB-KW"/>
</dbReference>
<evidence type="ECO:0000313" key="8">
    <source>
        <dbReference type="EMBL" id="CAF1091670.1"/>
    </source>
</evidence>
<dbReference type="Proteomes" id="UP000682733">
    <property type="component" value="Unassembled WGS sequence"/>
</dbReference>
<dbReference type="EMBL" id="CAJNOK010009507">
    <property type="protein sequence ID" value="CAF1091670.1"/>
    <property type="molecule type" value="Genomic_DNA"/>
</dbReference>
<accession>A0A815S027</accession>
<comment type="similarity">
    <text evidence="2">Belongs to the oxygen-dependent FAD-linked oxidoreductase family.</text>
</comment>
<evidence type="ECO:0000313" key="10">
    <source>
        <dbReference type="EMBL" id="CAF3853212.1"/>
    </source>
</evidence>
<reference evidence="9" key="1">
    <citation type="submission" date="2021-02" db="EMBL/GenBank/DDBJ databases">
        <authorList>
            <person name="Nowell W R."/>
        </authorList>
    </citation>
    <scope>NUCLEOTIDE SEQUENCE</scope>
</reference>
<comment type="caution">
    <text evidence="9">The sequence shown here is derived from an EMBL/GenBank/DDBJ whole genome shotgun (WGS) entry which is preliminary data.</text>
</comment>
<organism evidence="9 12">
    <name type="scientific">Didymodactylos carnosus</name>
    <dbReference type="NCBI Taxonomy" id="1234261"/>
    <lineage>
        <taxon>Eukaryota</taxon>
        <taxon>Metazoa</taxon>
        <taxon>Spiralia</taxon>
        <taxon>Gnathifera</taxon>
        <taxon>Rotifera</taxon>
        <taxon>Eurotatoria</taxon>
        <taxon>Bdelloidea</taxon>
        <taxon>Philodinida</taxon>
        <taxon>Philodinidae</taxon>
        <taxon>Didymodactylos</taxon>
    </lineage>
</organism>
<evidence type="ECO:0000256" key="3">
    <source>
        <dbReference type="ARBA" id="ARBA00022630"/>
    </source>
</evidence>
<dbReference type="InterPro" id="IPR016167">
    <property type="entry name" value="FAD-bd_PCMH_sub1"/>
</dbReference>
<evidence type="ECO:0000313" key="11">
    <source>
        <dbReference type="EMBL" id="CAF4347216.1"/>
    </source>
</evidence>
<keyword evidence="12" id="KW-1185">Reference proteome</keyword>
<dbReference type="InterPro" id="IPR006094">
    <property type="entry name" value="Oxid_FAD_bind_N"/>
</dbReference>
<keyword evidence="6" id="KW-1133">Transmembrane helix</keyword>
<dbReference type="Gene3D" id="3.40.462.20">
    <property type="match status" value="1"/>
</dbReference>
<dbReference type="PROSITE" id="PS51387">
    <property type="entry name" value="FAD_PCMH"/>
    <property type="match status" value="1"/>
</dbReference>
<keyword evidence="5" id="KW-0560">Oxidoreductase</keyword>
<dbReference type="SUPFAM" id="SSF56176">
    <property type="entry name" value="FAD-binding/transporter-associated domain-like"/>
    <property type="match status" value="1"/>
</dbReference>
<dbReference type="Proteomes" id="UP000663829">
    <property type="component" value="Unassembled WGS sequence"/>
</dbReference>
<gene>
    <name evidence="9" type="ORF">GPM918_LOCUS35902</name>
    <name evidence="8" type="ORF">OVA965_LOCUS18845</name>
    <name evidence="11" type="ORF">SRO942_LOCUS36627</name>
    <name evidence="10" type="ORF">TMI583_LOCUS18858</name>
</gene>
<dbReference type="EMBL" id="CAJOBC010086692">
    <property type="protein sequence ID" value="CAF4347216.1"/>
    <property type="molecule type" value="Genomic_DNA"/>
</dbReference>
<sequence>MLNMAIQQQHTNLTCCEELKQSLGPRAKVFLPTTDGYSQAKRIWNGMFDNHSPALIVQVTGVADVQAVLKFAHQREHIQINLKTITHIVFYVVEGLTVTAKAGGHSFAGLSTIQDGIVIDFIQMKSKLNLTKREEPHHIVVGFLAVIVNPGKREVLVEPGVLLAELDHETQAFGLATPTGISMCISTWVFVQFFLNYLGVVSYTGVFGLVLGGGVGWLSRKFGASVDNILSANVVLANGKHVTASADENPDLFWALRGCASNFGIVTSLVLKAHPIGLCYRGNYNQKLFDAKVLEHRKYYARSGSIDFDDMTIDFVNSVVESINTLTSPYSFVELVAIGGIMKEISADETSYFHLRKQDWLVNIITSWCEGNGDEHINWCRETFRKLHAKAPAAYLNLVMMDPPTNTTYKEQLNNAFGSNLNKLRIIKKKYDPFNFFRHNLNLLPADDNNDN</sequence>
<feature type="domain" description="FAD-binding PCMH-type" evidence="7">
    <location>
        <begin position="48"/>
        <end position="276"/>
    </location>
</feature>
<dbReference type="Gene3D" id="3.30.43.10">
    <property type="entry name" value="Uridine Diphospho-n-acetylenolpyruvylglucosamine Reductase, domain 2"/>
    <property type="match status" value="1"/>
</dbReference>
<keyword evidence="4" id="KW-0274">FAD</keyword>
<keyword evidence="3" id="KW-0285">Flavoprotein</keyword>
<dbReference type="InterPro" id="IPR016169">
    <property type="entry name" value="FAD-bd_PCMH_sub2"/>
</dbReference>
<proteinExistence type="inferred from homology"/>
<dbReference type="Pfam" id="PF01565">
    <property type="entry name" value="FAD_binding_4"/>
    <property type="match status" value="2"/>
</dbReference>
<dbReference type="GO" id="GO:0071949">
    <property type="term" value="F:FAD binding"/>
    <property type="evidence" value="ECO:0007669"/>
    <property type="project" value="InterPro"/>
</dbReference>
<dbReference type="Gene3D" id="3.30.465.10">
    <property type="match status" value="1"/>
</dbReference>
<dbReference type="InterPro" id="IPR036318">
    <property type="entry name" value="FAD-bd_PCMH-like_sf"/>
</dbReference>
<dbReference type="EMBL" id="CAJNOQ010021208">
    <property type="protein sequence ID" value="CAF1482513.1"/>
    <property type="molecule type" value="Genomic_DNA"/>
</dbReference>
<evidence type="ECO:0000256" key="6">
    <source>
        <dbReference type="SAM" id="Phobius"/>
    </source>
</evidence>
<dbReference type="PANTHER" id="PTHR42973">
    <property type="entry name" value="BINDING OXIDOREDUCTASE, PUTATIVE (AFU_ORTHOLOGUE AFUA_1G17690)-RELATED"/>
    <property type="match status" value="1"/>
</dbReference>
<dbReference type="Proteomes" id="UP000681722">
    <property type="component" value="Unassembled WGS sequence"/>
</dbReference>
<dbReference type="Pfam" id="PF08031">
    <property type="entry name" value="BBE"/>
    <property type="match status" value="1"/>
</dbReference>
<dbReference type="InterPro" id="IPR050416">
    <property type="entry name" value="FAD-linked_Oxidoreductase"/>
</dbReference>
<evidence type="ECO:0000259" key="7">
    <source>
        <dbReference type="PROSITE" id="PS51387"/>
    </source>
</evidence>
<dbReference type="PANTHER" id="PTHR42973:SF39">
    <property type="entry name" value="FAD-BINDING PCMH-TYPE DOMAIN-CONTAINING PROTEIN"/>
    <property type="match status" value="1"/>
</dbReference>
<evidence type="ECO:0000313" key="9">
    <source>
        <dbReference type="EMBL" id="CAF1482513.1"/>
    </source>
</evidence>